<comment type="caution">
    <text evidence="10">The sequence shown here is derived from an EMBL/GenBank/DDBJ whole genome shotgun (WGS) entry which is preliminary data.</text>
</comment>
<keyword evidence="5" id="KW-0997">Cell inner membrane</keyword>
<evidence type="ECO:0000256" key="3">
    <source>
        <dbReference type="ARBA" id="ARBA00022448"/>
    </source>
</evidence>
<name>A0ABS8WAT8_9GAMM</name>
<dbReference type="RefSeq" id="WP_233052865.1">
    <property type="nucleotide sequence ID" value="NZ_JAIMJA010000010.1"/>
</dbReference>
<protein>
    <submittedName>
        <fullName evidence="10">ATP-binding cassette domain-containing protein</fullName>
    </submittedName>
</protein>
<evidence type="ECO:0000259" key="9">
    <source>
        <dbReference type="PROSITE" id="PS50893"/>
    </source>
</evidence>
<reference evidence="10 11" key="1">
    <citation type="journal article" date="2022" name="Environ. Microbiol. Rep.">
        <title>Eco-phylogenetic analyses reveal divergent evolution of vitamin B12 metabolism in the marine bacterial family 'Psychromonadaceae'.</title>
        <authorList>
            <person name="Jin X."/>
            <person name="Yang Y."/>
            <person name="Cao H."/>
            <person name="Gao B."/>
            <person name="Zhao Z."/>
        </authorList>
    </citation>
    <scope>NUCLEOTIDE SEQUENCE [LARGE SCALE GENOMIC DNA]</scope>
    <source>
        <strain evidence="10 11">MKS20</strain>
    </source>
</reference>
<keyword evidence="7 10" id="KW-0067">ATP-binding</keyword>
<keyword evidence="8" id="KW-0472">Membrane</keyword>
<evidence type="ECO:0000256" key="8">
    <source>
        <dbReference type="ARBA" id="ARBA00023136"/>
    </source>
</evidence>
<dbReference type="InterPro" id="IPR027417">
    <property type="entry name" value="P-loop_NTPase"/>
</dbReference>
<evidence type="ECO:0000256" key="5">
    <source>
        <dbReference type="ARBA" id="ARBA00022519"/>
    </source>
</evidence>
<dbReference type="PANTHER" id="PTHR43297:SF4">
    <property type="entry name" value="PUTRESCINE EXPORT SYSTEM ATP-BINDING PROTEIN SAPD"/>
    <property type="match status" value="1"/>
</dbReference>
<organism evidence="10 11">
    <name type="scientific">Motilimonas cestriensis</name>
    <dbReference type="NCBI Taxonomy" id="2742685"/>
    <lineage>
        <taxon>Bacteria</taxon>
        <taxon>Pseudomonadati</taxon>
        <taxon>Pseudomonadota</taxon>
        <taxon>Gammaproteobacteria</taxon>
        <taxon>Alteromonadales</taxon>
        <taxon>Alteromonadales genera incertae sedis</taxon>
        <taxon>Motilimonas</taxon>
    </lineage>
</organism>
<keyword evidence="4" id="KW-1003">Cell membrane</keyword>
<feature type="domain" description="ABC transporter" evidence="9">
    <location>
        <begin position="4"/>
        <end position="259"/>
    </location>
</feature>
<dbReference type="Proteomes" id="UP001201273">
    <property type="component" value="Unassembled WGS sequence"/>
</dbReference>
<dbReference type="InterPro" id="IPR003593">
    <property type="entry name" value="AAA+_ATPase"/>
</dbReference>
<dbReference type="GO" id="GO:0005524">
    <property type="term" value="F:ATP binding"/>
    <property type="evidence" value="ECO:0007669"/>
    <property type="project" value="UniProtKB-KW"/>
</dbReference>
<dbReference type="InterPro" id="IPR050388">
    <property type="entry name" value="ABC_Ni/Peptide_Import"/>
</dbReference>
<dbReference type="PANTHER" id="PTHR43297">
    <property type="entry name" value="OLIGOPEPTIDE TRANSPORT ATP-BINDING PROTEIN APPD"/>
    <property type="match status" value="1"/>
</dbReference>
<evidence type="ECO:0000256" key="1">
    <source>
        <dbReference type="ARBA" id="ARBA00004417"/>
    </source>
</evidence>
<sequence length="333" mass="37182">MAILDIRNLTIEINTSQGRVKAVERVNLTLTEGEIQGLVGESGSGKSLVAKAILGIKKDGWVVRADRMRLGDIDLLTLTPSERRRLMANDIAMIFQEPSSHLDPTQEIAEQIEEAIPSNTFEGGFWQRFQWRKKRAITLLHKVGIKDPISVLRSYPHELSEGVCQKIMIAMAIAKKPRLLIADEPTTAMESTTQIQILKLLHKLNKVNNTSILFISHDIESVSNLSDTLTVMYCGQTVESGTRDQVINHPRHPYTNALLQAVPDFESNLKHKSHLYALPGSIPPLQHLPIGCRLGPRCPNAQKTCVQKPHSTRLKGHMFNCHFPLSIEDEASS</sequence>
<dbReference type="PROSITE" id="PS50893">
    <property type="entry name" value="ABC_TRANSPORTER_2"/>
    <property type="match status" value="1"/>
</dbReference>
<gene>
    <name evidence="10" type="ORF">K6Y31_11190</name>
</gene>
<dbReference type="SUPFAM" id="SSF52540">
    <property type="entry name" value="P-loop containing nucleoside triphosphate hydrolases"/>
    <property type="match status" value="1"/>
</dbReference>
<accession>A0ABS8WAT8</accession>
<evidence type="ECO:0000313" key="11">
    <source>
        <dbReference type="Proteomes" id="UP001201273"/>
    </source>
</evidence>
<dbReference type="Pfam" id="PF08352">
    <property type="entry name" value="oligo_HPY"/>
    <property type="match status" value="1"/>
</dbReference>
<evidence type="ECO:0000256" key="7">
    <source>
        <dbReference type="ARBA" id="ARBA00022840"/>
    </source>
</evidence>
<evidence type="ECO:0000256" key="4">
    <source>
        <dbReference type="ARBA" id="ARBA00022475"/>
    </source>
</evidence>
<keyword evidence="11" id="KW-1185">Reference proteome</keyword>
<evidence type="ECO:0000256" key="2">
    <source>
        <dbReference type="ARBA" id="ARBA00005417"/>
    </source>
</evidence>
<dbReference type="InterPro" id="IPR003439">
    <property type="entry name" value="ABC_transporter-like_ATP-bd"/>
</dbReference>
<dbReference type="NCBIfam" id="TIGR01727">
    <property type="entry name" value="oligo_HPY"/>
    <property type="match status" value="1"/>
</dbReference>
<evidence type="ECO:0000256" key="6">
    <source>
        <dbReference type="ARBA" id="ARBA00022741"/>
    </source>
</evidence>
<keyword evidence="6" id="KW-0547">Nucleotide-binding</keyword>
<dbReference type="SMART" id="SM00382">
    <property type="entry name" value="AAA"/>
    <property type="match status" value="1"/>
</dbReference>
<dbReference type="EMBL" id="JAIMJA010000010">
    <property type="protein sequence ID" value="MCE2595380.1"/>
    <property type="molecule type" value="Genomic_DNA"/>
</dbReference>
<dbReference type="Gene3D" id="3.40.50.300">
    <property type="entry name" value="P-loop containing nucleotide triphosphate hydrolases"/>
    <property type="match status" value="1"/>
</dbReference>
<proteinExistence type="inferred from homology"/>
<comment type="similarity">
    <text evidence="2">Belongs to the ABC transporter superfamily.</text>
</comment>
<dbReference type="InterPro" id="IPR013563">
    <property type="entry name" value="Oligopep_ABC_C"/>
</dbReference>
<comment type="subcellular location">
    <subcellularLocation>
        <location evidence="1">Cell inner membrane</location>
        <topology evidence="1">Peripheral membrane protein</topology>
    </subcellularLocation>
</comment>
<dbReference type="Pfam" id="PF00005">
    <property type="entry name" value="ABC_tran"/>
    <property type="match status" value="1"/>
</dbReference>
<keyword evidence="3" id="KW-0813">Transport</keyword>
<evidence type="ECO:0000313" key="10">
    <source>
        <dbReference type="EMBL" id="MCE2595380.1"/>
    </source>
</evidence>
<dbReference type="CDD" id="cd03257">
    <property type="entry name" value="ABC_NikE_OppD_transporters"/>
    <property type="match status" value="1"/>
</dbReference>